<name>A0A1M5J6B3_9FLAO</name>
<dbReference type="OrthoDB" id="1149023at2"/>
<evidence type="ECO:0000313" key="3">
    <source>
        <dbReference type="Proteomes" id="UP000184108"/>
    </source>
</evidence>
<dbReference type="EMBL" id="FQVE01000005">
    <property type="protein sequence ID" value="SHG36082.1"/>
    <property type="molecule type" value="Genomic_DNA"/>
</dbReference>
<organism evidence="2 3">
    <name type="scientific">Chryseobacterium vrystaatense</name>
    <dbReference type="NCBI Taxonomy" id="307480"/>
    <lineage>
        <taxon>Bacteria</taxon>
        <taxon>Pseudomonadati</taxon>
        <taxon>Bacteroidota</taxon>
        <taxon>Flavobacteriia</taxon>
        <taxon>Flavobacteriales</taxon>
        <taxon>Weeksellaceae</taxon>
        <taxon>Chryseobacterium group</taxon>
        <taxon>Chryseobacterium</taxon>
    </lineage>
</organism>
<keyword evidence="1" id="KW-0732">Signal</keyword>
<feature type="signal peptide" evidence="1">
    <location>
        <begin position="1"/>
        <end position="17"/>
    </location>
</feature>
<dbReference type="RefSeq" id="WP_131327906.1">
    <property type="nucleotide sequence ID" value="NZ_JPRI01000005.1"/>
</dbReference>
<evidence type="ECO:0000256" key="1">
    <source>
        <dbReference type="SAM" id="SignalP"/>
    </source>
</evidence>
<feature type="chain" id="PRO_5012386696" evidence="1">
    <location>
        <begin position="18"/>
        <end position="300"/>
    </location>
</feature>
<protein>
    <submittedName>
        <fullName evidence="2">Uncharacterized protein</fullName>
    </submittedName>
</protein>
<proteinExistence type="predicted"/>
<dbReference type="Proteomes" id="UP000184108">
    <property type="component" value="Unassembled WGS sequence"/>
</dbReference>
<accession>A0A1M5J6B3</accession>
<gene>
    <name evidence="2" type="ORF">SAMN02787073_4095</name>
</gene>
<reference evidence="3" key="1">
    <citation type="submission" date="2016-11" db="EMBL/GenBank/DDBJ databases">
        <authorList>
            <person name="Varghese N."/>
            <person name="Submissions S."/>
        </authorList>
    </citation>
    <scope>NUCLEOTIDE SEQUENCE [LARGE SCALE GENOMIC DNA]</scope>
    <source>
        <strain evidence="3">YR203</strain>
    </source>
</reference>
<sequence>MKFTILFYLLILNLSCAQDNKLNTIEMNQKIQKEVSGYANFPNYSIQLDKGGCRVQLIGNDIPLYTAFEQGGFSTLLPFNANILQSGEQTVTIKIYPDAGKTTFDDYTNASIKVVYFEDDKNKNSARKIVQEYKIPKEVIDKKLNYFEASIKFKATVPFNFSKQFESAKDLKKRKNIETEVVAAYHKIHSWLAKKDVKSLADFRKETDKKACLAYYLDTEQEIEERFDYTFLFENNSKADPLPKYTMTFYAGGKLVRLERIDNHDEILTVTGKTEDGYEVMSDLSVLLYMPEGSEELKQF</sequence>
<dbReference type="AlphaFoldDB" id="A0A1M5J6B3"/>
<evidence type="ECO:0000313" key="2">
    <source>
        <dbReference type="EMBL" id="SHG36082.1"/>
    </source>
</evidence>